<dbReference type="Pfam" id="PF08279">
    <property type="entry name" value="HTH_11"/>
    <property type="match status" value="2"/>
</dbReference>
<gene>
    <name evidence="8" type="ORF">caldi_06930</name>
</gene>
<dbReference type="PANTHER" id="PTHR30185:SF18">
    <property type="entry name" value="TRANSCRIPTIONAL REGULATOR MTLR"/>
    <property type="match status" value="1"/>
</dbReference>
<evidence type="ECO:0000259" key="6">
    <source>
        <dbReference type="PROSITE" id="PS51099"/>
    </source>
</evidence>
<feature type="domain" description="PRD" evidence="7">
    <location>
        <begin position="295"/>
        <end position="402"/>
    </location>
</feature>
<feature type="domain" description="PRD" evidence="7">
    <location>
        <begin position="183"/>
        <end position="288"/>
    </location>
</feature>
<dbReference type="AlphaFoldDB" id="A0AA35CJP1"/>
<keyword evidence="4" id="KW-0804">Transcription</keyword>
<dbReference type="Proteomes" id="UP001163687">
    <property type="component" value="Chromosome"/>
</dbReference>
<dbReference type="PANTHER" id="PTHR30185">
    <property type="entry name" value="CRYPTIC BETA-GLUCOSIDE BGL OPERON ANTITERMINATOR"/>
    <property type="match status" value="1"/>
</dbReference>
<evidence type="ECO:0000256" key="3">
    <source>
        <dbReference type="ARBA" id="ARBA00023015"/>
    </source>
</evidence>
<dbReference type="CDD" id="cd00211">
    <property type="entry name" value="PTS_IIA_fru"/>
    <property type="match status" value="1"/>
</dbReference>
<dbReference type="InterPro" id="IPR036095">
    <property type="entry name" value="PTS_EIIB-like_sf"/>
</dbReference>
<dbReference type="GO" id="GO:0008982">
    <property type="term" value="F:protein-N(PI)-phosphohistidine-sugar phosphotransferase activity"/>
    <property type="evidence" value="ECO:0007669"/>
    <property type="project" value="InterPro"/>
</dbReference>
<keyword evidence="3" id="KW-0805">Transcription regulation</keyword>
<reference evidence="8" key="1">
    <citation type="submission" date="2022-03" db="EMBL/GenBank/DDBJ databases">
        <title>Complete genome sequence of Caldinitratiruptor microaerophilus.</title>
        <authorList>
            <person name="Mukaiyama R."/>
            <person name="Nishiyama T."/>
            <person name="Ueda K."/>
        </authorList>
    </citation>
    <scope>NUCLEOTIDE SEQUENCE</scope>
    <source>
        <strain evidence="8">JCM 16183</strain>
    </source>
</reference>
<dbReference type="SUPFAM" id="SSF46785">
    <property type="entry name" value="Winged helix' DNA-binding domain"/>
    <property type="match status" value="1"/>
</dbReference>
<dbReference type="EMBL" id="AP025628">
    <property type="protein sequence ID" value="BDG59603.1"/>
    <property type="molecule type" value="Genomic_DNA"/>
</dbReference>
<evidence type="ECO:0000259" key="5">
    <source>
        <dbReference type="PROSITE" id="PS51094"/>
    </source>
</evidence>
<dbReference type="KEGG" id="cmic:caldi_06930"/>
<accession>A0AA35CJP1</accession>
<dbReference type="Gene3D" id="1.10.1790.10">
    <property type="entry name" value="PRD domain"/>
    <property type="match status" value="2"/>
</dbReference>
<evidence type="ECO:0000313" key="8">
    <source>
        <dbReference type="EMBL" id="BDG59603.1"/>
    </source>
</evidence>
<sequence>MLNARQRTILATLIEQADYVAIADLSRRLGVTPRTVRLDLEAIDEYLRATPYRLERHKHRGARLDIPPEERAEWLARLSPLMDHAYRLSPEERRLAILAALLRRNTPISLGRLADELFVSRRTVVEDVKAAEAWLRDHGLALRRLPSGVAVAGPESAWRRALAEVLAPQGATTGRTPGFPLQPLPPDEMEQIRQAVADAARHLPFELADVAFEGLVYHLAVAVMRLRSGHDIVMDPTQMSELEGRPEWAVASALTRDLQQRFHLRLPRDEVGYITLHLLSAKAIGTRSSHPGDEDRDAPLVAAVDAFIRIAGAHLGTDLTGDDDLVRGLILHLRPAVYRLRYGLRLVNPLKDEILREFPFLVAAVRAAAPALEERLGVRVTVDELTYLAMHVGAHLERQARQLPPRALLVCGSGIGTARLLQSRMQRAFPEVQIVGVVPSARFPADPSLRQADLVISTVPLPPGPKPVVVVNPFLTPEDVRQIRQALPQAGTVTPTERMRGPMLDEVLNDALVRLDVPAADWEEAIRLAGGPLVEAGHVEPRFVDAMVETVRRIGPYIVVDRGVALPHARPEDGVISLGISFVRLREPVAFGHETNDPVKLVFAIASPDAEIHLRALQQLADLLAKPETRAVFEHGSAADILGIVRKTGTEERS</sequence>
<dbReference type="InterPro" id="IPR011608">
    <property type="entry name" value="PRD"/>
</dbReference>
<proteinExistence type="predicted"/>
<dbReference type="Gene3D" id="3.40.50.2300">
    <property type="match status" value="1"/>
</dbReference>
<dbReference type="SUPFAM" id="SSF52794">
    <property type="entry name" value="PTS system IIB component-like"/>
    <property type="match status" value="1"/>
</dbReference>
<organism evidence="8 9">
    <name type="scientific">Caldinitratiruptor microaerophilus</name>
    <dbReference type="NCBI Taxonomy" id="671077"/>
    <lineage>
        <taxon>Bacteria</taxon>
        <taxon>Bacillati</taxon>
        <taxon>Bacillota</taxon>
        <taxon>Clostridia</taxon>
        <taxon>Eubacteriales</taxon>
        <taxon>Symbiobacteriaceae</taxon>
        <taxon>Caldinitratiruptor</taxon>
    </lineage>
</organism>
<dbReference type="Pfam" id="PF00874">
    <property type="entry name" value="PRD"/>
    <property type="match status" value="2"/>
</dbReference>
<dbReference type="InterPro" id="IPR002178">
    <property type="entry name" value="PTS_EIIA_type-2_dom"/>
</dbReference>
<dbReference type="InterPro" id="IPR013196">
    <property type="entry name" value="HTH_11"/>
</dbReference>
<dbReference type="InterPro" id="IPR036634">
    <property type="entry name" value="PRD_sf"/>
</dbReference>
<dbReference type="Pfam" id="PF00359">
    <property type="entry name" value="PTS_EIIA_2"/>
    <property type="match status" value="1"/>
</dbReference>
<dbReference type="RefSeq" id="WP_264843719.1">
    <property type="nucleotide sequence ID" value="NZ_AP025628.1"/>
</dbReference>
<keyword evidence="2" id="KW-0677">Repeat</keyword>
<dbReference type="GO" id="GO:0006355">
    <property type="term" value="P:regulation of DNA-templated transcription"/>
    <property type="evidence" value="ECO:0007669"/>
    <property type="project" value="InterPro"/>
</dbReference>
<evidence type="ECO:0000256" key="4">
    <source>
        <dbReference type="ARBA" id="ARBA00023163"/>
    </source>
</evidence>
<evidence type="ECO:0000256" key="2">
    <source>
        <dbReference type="ARBA" id="ARBA00022737"/>
    </source>
</evidence>
<dbReference type="InterPro" id="IPR036390">
    <property type="entry name" value="WH_DNA-bd_sf"/>
</dbReference>
<feature type="domain" description="PTS EIIA type-2" evidence="5">
    <location>
        <begin position="506"/>
        <end position="648"/>
    </location>
</feature>
<keyword evidence="1" id="KW-0808">Transferase</keyword>
<dbReference type="PROSITE" id="PS51372">
    <property type="entry name" value="PRD_2"/>
    <property type="match status" value="2"/>
</dbReference>
<dbReference type="InterPro" id="IPR050661">
    <property type="entry name" value="BglG_antiterminators"/>
</dbReference>
<evidence type="ECO:0000256" key="1">
    <source>
        <dbReference type="ARBA" id="ARBA00022679"/>
    </source>
</evidence>
<evidence type="ECO:0000259" key="7">
    <source>
        <dbReference type="PROSITE" id="PS51372"/>
    </source>
</evidence>
<dbReference type="InterPro" id="IPR016152">
    <property type="entry name" value="PTrfase/Anion_transptr"/>
</dbReference>
<dbReference type="InterPro" id="IPR036388">
    <property type="entry name" value="WH-like_DNA-bd_sf"/>
</dbReference>
<dbReference type="Gene3D" id="3.40.930.10">
    <property type="entry name" value="Mannitol-specific EII, Chain A"/>
    <property type="match status" value="1"/>
</dbReference>
<feature type="domain" description="PTS EIIB type-2" evidence="6">
    <location>
        <begin position="405"/>
        <end position="495"/>
    </location>
</feature>
<keyword evidence="9" id="KW-1185">Reference proteome</keyword>
<dbReference type="PROSITE" id="PS51099">
    <property type="entry name" value="PTS_EIIB_TYPE_2"/>
    <property type="match status" value="1"/>
</dbReference>
<dbReference type="CDD" id="cd05568">
    <property type="entry name" value="PTS_IIB_bgl_like"/>
    <property type="match status" value="1"/>
</dbReference>
<dbReference type="InterPro" id="IPR013011">
    <property type="entry name" value="PTS_EIIB_2"/>
</dbReference>
<evidence type="ECO:0000313" key="9">
    <source>
        <dbReference type="Proteomes" id="UP001163687"/>
    </source>
</evidence>
<protein>
    <submittedName>
        <fullName evidence="8">BglG family transcription antiterminator</fullName>
    </submittedName>
</protein>
<name>A0AA35CJP1_9FIRM</name>
<dbReference type="PROSITE" id="PS51094">
    <property type="entry name" value="PTS_EIIA_TYPE_2"/>
    <property type="match status" value="1"/>
</dbReference>
<dbReference type="Gene3D" id="1.10.10.10">
    <property type="entry name" value="Winged helix-like DNA-binding domain superfamily/Winged helix DNA-binding domain"/>
    <property type="match status" value="2"/>
</dbReference>
<dbReference type="GO" id="GO:0009401">
    <property type="term" value="P:phosphoenolpyruvate-dependent sugar phosphotransferase system"/>
    <property type="evidence" value="ECO:0007669"/>
    <property type="project" value="InterPro"/>
</dbReference>
<dbReference type="SUPFAM" id="SSF63520">
    <property type="entry name" value="PTS-regulatory domain, PRD"/>
    <property type="match status" value="2"/>
</dbReference>
<dbReference type="SUPFAM" id="SSF55804">
    <property type="entry name" value="Phoshotransferase/anion transport protein"/>
    <property type="match status" value="1"/>
</dbReference>